<dbReference type="EMBL" id="GBHO01009121">
    <property type="protein sequence ID" value="JAG34483.1"/>
    <property type="molecule type" value="Transcribed_RNA"/>
</dbReference>
<sequence>TNGLAERNVQTLKDRLKAMEKEKIPMKQKIQTILLRYRATPLANGLSPAEMYLNRQIRIKLDAMRPFHEAKSTQEINPRTRNLEEGDRVQAKFFLNNKMTWKFGTVQQKLGKLHYIIELDEGRSLKRHINQLRKSEHKKKEVRFSSSPTQAEQTISTYQPSGYDPLYHTPQSEEVPVPQVGERDQDQEISREAEPPQEQEQAQRLIRHSARVRRPPAYLDDYVRY</sequence>
<feature type="region of interest" description="Disordered" evidence="1">
    <location>
        <begin position="134"/>
        <end position="225"/>
    </location>
</feature>
<name>A0A0A9YTS0_LYGHE</name>
<feature type="compositionally biased region" description="Polar residues" evidence="1">
    <location>
        <begin position="144"/>
        <end position="160"/>
    </location>
</feature>
<evidence type="ECO:0000256" key="1">
    <source>
        <dbReference type="SAM" id="MobiDB-lite"/>
    </source>
</evidence>
<feature type="non-terminal residue" evidence="2">
    <location>
        <position position="1"/>
    </location>
</feature>
<accession>A0A0A9YTS0</accession>
<dbReference type="PANTHER" id="PTHR37984:SF5">
    <property type="entry name" value="PROTEIN NYNRIN-LIKE"/>
    <property type="match status" value="1"/>
</dbReference>
<dbReference type="GO" id="GO:0003676">
    <property type="term" value="F:nucleic acid binding"/>
    <property type="evidence" value="ECO:0007669"/>
    <property type="project" value="InterPro"/>
</dbReference>
<evidence type="ECO:0000313" key="2">
    <source>
        <dbReference type="EMBL" id="JAG34483.1"/>
    </source>
</evidence>
<feature type="compositionally biased region" description="Basic and acidic residues" evidence="1">
    <location>
        <begin position="181"/>
        <end position="194"/>
    </location>
</feature>
<gene>
    <name evidence="2" type="ORF">CM83_26640</name>
</gene>
<organism evidence="2">
    <name type="scientific">Lygus hesperus</name>
    <name type="common">Western plant bug</name>
    <dbReference type="NCBI Taxonomy" id="30085"/>
    <lineage>
        <taxon>Eukaryota</taxon>
        <taxon>Metazoa</taxon>
        <taxon>Ecdysozoa</taxon>
        <taxon>Arthropoda</taxon>
        <taxon>Hexapoda</taxon>
        <taxon>Insecta</taxon>
        <taxon>Pterygota</taxon>
        <taxon>Neoptera</taxon>
        <taxon>Paraneoptera</taxon>
        <taxon>Hemiptera</taxon>
        <taxon>Heteroptera</taxon>
        <taxon>Panheteroptera</taxon>
        <taxon>Cimicomorpha</taxon>
        <taxon>Miridae</taxon>
        <taxon>Mirini</taxon>
        <taxon>Lygus</taxon>
    </lineage>
</organism>
<dbReference type="InterPro" id="IPR050951">
    <property type="entry name" value="Retrovirus_Pol_polyprotein"/>
</dbReference>
<feature type="compositionally biased region" description="Basic residues" evidence="1">
    <location>
        <begin position="205"/>
        <end position="214"/>
    </location>
</feature>
<dbReference type="InterPro" id="IPR036397">
    <property type="entry name" value="RNaseH_sf"/>
</dbReference>
<proteinExistence type="predicted"/>
<reference evidence="2" key="2">
    <citation type="submission" date="2014-07" db="EMBL/GenBank/DDBJ databases">
        <authorList>
            <person name="Hull J."/>
        </authorList>
    </citation>
    <scope>NUCLEOTIDE SEQUENCE</scope>
</reference>
<protein>
    <submittedName>
        <fullName evidence="2">Uncharacterized protein K02A2.6</fullName>
    </submittedName>
</protein>
<dbReference type="PANTHER" id="PTHR37984">
    <property type="entry name" value="PROTEIN CBG26694"/>
    <property type="match status" value="1"/>
</dbReference>
<dbReference type="Gene3D" id="3.30.420.10">
    <property type="entry name" value="Ribonuclease H-like superfamily/Ribonuclease H"/>
    <property type="match status" value="1"/>
</dbReference>
<dbReference type="AlphaFoldDB" id="A0A0A9YTS0"/>
<reference evidence="2" key="1">
    <citation type="journal article" date="2014" name="PLoS ONE">
        <title>Transcriptome-Based Identification of ABC Transporters in the Western Tarnished Plant Bug Lygus hesperus.</title>
        <authorList>
            <person name="Hull J.J."/>
            <person name="Chaney K."/>
            <person name="Geib S.M."/>
            <person name="Fabrick J.A."/>
            <person name="Brent C.S."/>
            <person name="Walsh D."/>
            <person name="Lavine L.C."/>
        </authorList>
    </citation>
    <scope>NUCLEOTIDE SEQUENCE</scope>
</reference>